<proteinExistence type="predicted"/>
<feature type="compositionally biased region" description="Polar residues" evidence="1">
    <location>
        <begin position="1"/>
        <end position="17"/>
    </location>
</feature>
<dbReference type="AlphaFoldDB" id="A0A3S4ARU0"/>
<organism evidence="2 3">
    <name type="scientific">Thermothielavioides terrestris</name>
    <dbReference type="NCBI Taxonomy" id="2587410"/>
    <lineage>
        <taxon>Eukaryota</taxon>
        <taxon>Fungi</taxon>
        <taxon>Dikarya</taxon>
        <taxon>Ascomycota</taxon>
        <taxon>Pezizomycotina</taxon>
        <taxon>Sordariomycetes</taxon>
        <taxon>Sordariomycetidae</taxon>
        <taxon>Sordariales</taxon>
        <taxon>Chaetomiaceae</taxon>
        <taxon>Thermothielavioides</taxon>
    </lineage>
</organism>
<accession>A0A3S4ARU0</accession>
<sequence length="177" mass="18958">MAPTTDVPSPNGATKSSGGDMDSPMRGYSDSPLEQHRQDLQRAIERSIRTLFSTGLTPDAVSTILRKTFYTSAKLEGHKTREIRDNIREGGVASAAAAAEEGPSASFGPGPLLEEGYGQGCPVREQMVGFGAQLDRISARVDEITSMVKSATYRVEVSRGRSLPKKKKANRSAGAEE</sequence>
<evidence type="ECO:0000256" key="1">
    <source>
        <dbReference type="SAM" id="MobiDB-lite"/>
    </source>
</evidence>
<dbReference type="EMBL" id="OUUZ01000013">
    <property type="protein sequence ID" value="SPQ24351.1"/>
    <property type="molecule type" value="Genomic_DNA"/>
</dbReference>
<reference evidence="2 3" key="1">
    <citation type="submission" date="2018-04" db="EMBL/GenBank/DDBJ databases">
        <authorList>
            <person name="Huttner S."/>
            <person name="Dainat J."/>
        </authorList>
    </citation>
    <scope>NUCLEOTIDE SEQUENCE [LARGE SCALE GENOMIC DNA]</scope>
</reference>
<evidence type="ECO:0000313" key="2">
    <source>
        <dbReference type="EMBL" id="SPQ24351.1"/>
    </source>
</evidence>
<feature type="region of interest" description="Disordered" evidence="1">
    <location>
        <begin position="1"/>
        <end position="42"/>
    </location>
</feature>
<feature type="compositionally biased region" description="Basic and acidic residues" evidence="1">
    <location>
        <begin position="33"/>
        <end position="42"/>
    </location>
</feature>
<name>A0A3S4ARU0_9PEZI</name>
<protein>
    <submittedName>
        <fullName evidence="2">C8d5dbb3-f4f9-4414-820c-8fdbdfe9dfac</fullName>
    </submittedName>
</protein>
<feature type="region of interest" description="Disordered" evidence="1">
    <location>
        <begin position="156"/>
        <end position="177"/>
    </location>
</feature>
<evidence type="ECO:0000313" key="3">
    <source>
        <dbReference type="Proteomes" id="UP000289323"/>
    </source>
</evidence>
<gene>
    <name evidence="2" type="ORF">TT172_LOCUS6770</name>
</gene>
<dbReference type="Proteomes" id="UP000289323">
    <property type="component" value="Unassembled WGS sequence"/>
</dbReference>